<feature type="domain" description="EAL" evidence="1">
    <location>
        <begin position="23"/>
        <end position="272"/>
    </location>
</feature>
<gene>
    <name evidence="2" type="ORF">HMF7854_10505</name>
</gene>
<protein>
    <submittedName>
        <fullName evidence="2">EAL domain-containing protein</fullName>
    </submittedName>
</protein>
<dbReference type="PANTHER" id="PTHR33121:SF71">
    <property type="entry name" value="OXYGEN SENSOR PROTEIN DOSP"/>
    <property type="match status" value="1"/>
</dbReference>
<dbReference type="SUPFAM" id="SSF141868">
    <property type="entry name" value="EAL domain-like"/>
    <property type="match status" value="1"/>
</dbReference>
<dbReference type="AlphaFoldDB" id="A0A429VB76"/>
<dbReference type="InterPro" id="IPR050706">
    <property type="entry name" value="Cyclic-di-GMP_PDE-like"/>
</dbReference>
<dbReference type="OrthoDB" id="9814202at2"/>
<dbReference type="InterPro" id="IPR035919">
    <property type="entry name" value="EAL_sf"/>
</dbReference>
<accession>A0A429VB76</accession>
<evidence type="ECO:0000313" key="2">
    <source>
        <dbReference type="EMBL" id="RST31220.1"/>
    </source>
</evidence>
<proteinExistence type="predicted"/>
<dbReference type="EMBL" id="RWJF01000001">
    <property type="protein sequence ID" value="RST31220.1"/>
    <property type="molecule type" value="Genomic_DNA"/>
</dbReference>
<dbReference type="PANTHER" id="PTHR33121">
    <property type="entry name" value="CYCLIC DI-GMP PHOSPHODIESTERASE PDEF"/>
    <property type="match status" value="1"/>
</dbReference>
<sequence>MFAWKRQWRKDRESDRTVTTVEVRGPDAALARAIAADEITILFQPQIVPATGRIVAVEALARWAGEPRPEQLFARAERAGLAERLSRHIQRKAIQTVAGWAGPMAELRLSLNLLPQDVARPGFERWLLAQLGEAELPPARLTMEITEGSLVDDRIAASARLAQLRAAGVRIAIDDFGTGYSSLAYLSSLPLDTIKIDRGLIRDIVGGSRDRIVVKAMIRLARELNLSVVVEGVESEAQLGLLAEWGCDLYQGFLGAVPLSEEELLFFIEAGRAEAACAA</sequence>
<dbReference type="Pfam" id="PF00563">
    <property type="entry name" value="EAL"/>
    <property type="match status" value="1"/>
</dbReference>
<reference evidence="2 3" key="1">
    <citation type="submission" date="2018-12" db="EMBL/GenBank/DDBJ databases">
        <title>Sphingomonas sp. HMF7854 Genome sequencing and assembly.</title>
        <authorList>
            <person name="Cha I."/>
            <person name="Kang H."/>
            <person name="Kim H."/>
            <person name="Kang J."/>
            <person name="Joh K."/>
        </authorList>
    </citation>
    <scope>NUCLEOTIDE SEQUENCE [LARGE SCALE GENOMIC DNA]</scope>
    <source>
        <strain evidence="2 3">HMF7854</strain>
    </source>
</reference>
<name>A0A429VB76_9SPHN</name>
<dbReference type="GO" id="GO:0071111">
    <property type="term" value="F:cyclic-guanylate-specific phosphodiesterase activity"/>
    <property type="evidence" value="ECO:0007669"/>
    <property type="project" value="InterPro"/>
</dbReference>
<dbReference type="SMART" id="SM00052">
    <property type="entry name" value="EAL"/>
    <property type="match status" value="1"/>
</dbReference>
<dbReference type="RefSeq" id="WP_126719048.1">
    <property type="nucleotide sequence ID" value="NZ_RWJF01000001.1"/>
</dbReference>
<keyword evidence="3" id="KW-1185">Reference proteome</keyword>
<dbReference type="InterPro" id="IPR001633">
    <property type="entry name" value="EAL_dom"/>
</dbReference>
<dbReference type="CDD" id="cd01948">
    <property type="entry name" value="EAL"/>
    <property type="match status" value="1"/>
</dbReference>
<dbReference type="Gene3D" id="3.20.20.450">
    <property type="entry name" value="EAL domain"/>
    <property type="match status" value="1"/>
</dbReference>
<dbReference type="PROSITE" id="PS50883">
    <property type="entry name" value="EAL"/>
    <property type="match status" value="1"/>
</dbReference>
<evidence type="ECO:0000313" key="3">
    <source>
        <dbReference type="Proteomes" id="UP000274661"/>
    </source>
</evidence>
<comment type="caution">
    <text evidence="2">The sequence shown here is derived from an EMBL/GenBank/DDBJ whole genome shotgun (WGS) entry which is preliminary data.</text>
</comment>
<evidence type="ECO:0000259" key="1">
    <source>
        <dbReference type="PROSITE" id="PS50883"/>
    </source>
</evidence>
<organism evidence="2 3">
    <name type="scientific">Sphingomonas ginkgonis</name>
    <dbReference type="NCBI Taxonomy" id="2315330"/>
    <lineage>
        <taxon>Bacteria</taxon>
        <taxon>Pseudomonadati</taxon>
        <taxon>Pseudomonadota</taxon>
        <taxon>Alphaproteobacteria</taxon>
        <taxon>Sphingomonadales</taxon>
        <taxon>Sphingomonadaceae</taxon>
        <taxon>Sphingomonas</taxon>
    </lineage>
</organism>
<dbReference type="Proteomes" id="UP000274661">
    <property type="component" value="Unassembled WGS sequence"/>
</dbReference>